<evidence type="ECO:0000256" key="2">
    <source>
        <dbReference type="ARBA" id="ARBA00023125"/>
    </source>
</evidence>
<comment type="caution">
    <text evidence="6">The sequence shown here is derived from an EMBL/GenBank/DDBJ whole genome shotgun (WGS) entry which is preliminary data.</text>
</comment>
<keyword evidence="2" id="KW-0238">DNA-binding</keyword>
<evidence type="ECO:0000313" key="7">
    <source>
        <dbReference type="Proteomes" id="UP000247555"/>
    </source>
</evidence>
<evidence type="ECO:0000313" key="6">
    <source>
        <dbReference type="EMBL" id="PXX80678.1"/>
    </source>
</evidence>
<dbReference type="SUPFAM" id="SSF46894">
    <property type="entry name" value="C-terminal effector domain of the bipartite response regulators"/>
    <property type="match status" value="1"/>
</dbReference>
<keyword evidence="1 3" id="KW-0597">Phosphoprotein</keyword>
<feature type="domain" description="Response regulatory" evidence="5">
    <location>
        <begin position="3"/>
        <end position="119"/>
    </location>
</feature>
<dbReference type="Proteomes" id="UP000247555">
    <property type="component" value="Unassembled WGS sequence"/>
</dbReference>
<gene>
    <name evidence="6" type="ORF">DFR34_10317</name>
</gene>
<dbReference type="PANTHER" id="PTHR43214">
    <property type="entry name" value="TWO-COMPONENT RESPONSE REGULATOR"/>
    <property type="match status" value="1"/>
</dbReference>
<reference evidence="6 7" key="1">
    <citation type="submission" date="2018-05" db="EMBL/GenBank/DDBJ databases">
        <title>Genomic Encyclopedia of Type Strains, Phase IV (KMG-IV): sequencing the most valuable type-strain genomes for metagenomic binning, comparative biology and taxonomic classification.</title>
        <authorList>
            <person name="Goeker M."/>
        </authorList>
    </citation>
    <scope>NUCLEOTIDE SEQUENCE [LARGE SCALE GENOMIC DNA]</scope>
    <source>
        <strain evidence="6 7">DSM 29661</strain>
    </source>
</reference>
<feature type="modified residue" description="4-aspartylphosphate" evidence="3">
    <location>
        <position position="54"/>
    </location>
</feature>
<dbReference type="PANTHER" id="PTHR43214:SF43">
    <property type="entry name" value="TWO-COMPONENT RESPONSE REGULATOR"/>
    <property type="match status" value="1"/>
</dbReference>
<proteinExistence type="predicted"/>
<dbReference type="InterPro" id="IPR011006">
    <property type="entry name" value="CheY-like_superfamily"/>
</dbReference>
<dbReference type="InterPro" id="IPR016032">
    <property type="entry name" value="Sig_transdc_resp-reg_C-effctor"/>
</dbReference>
<dbReference type="InterPro" id="IPR001789">
    <property type="entry name" value="Sig_transdc_resp-reg_receiver"/>
</dbReference>
<dbReference type="InterPro" id="IPR039420">
    <property type="entry name" value="WalR-like"/>
</dbReference>
<dbReference type="GO" id="GO:0000160">
    <property type="term" value="P:phosphorelay signal transduction system"/>
    <property type="evidence" value="ECO:0007669"/>
    <property type="project" value="InterPro"/>
</dbReference>
<dbReference type="GO" id="GO:0003677">
    <property type="term" value="F:DNA binding"/>
    <property type="evidence" value="ECO:0007669"/>
    <property type="project" value="UniProtKB-KW"/>
</dbReference>
<dbReference type="AlphaFoldDB" id="A0A318KUZ0"/>
<dbReference type="Pfam" id="PF00072">
    <property type="entry name" value="Response_reg"/>
    <property type="match status" value="1"/>
</dbReference>
<sequence length="212" mass="23002">MIHILLLDDHAVVRTGYRRLIDAEADMRVVAEAATADEACAALRRQPVNVAVVDLSLQLGSGMEAISRLLARQPDLAILVFTMHQHAGYARQAFRAGAQGYLTKHADPDDMLAALRKVAQGRRVLSPDMAELLANDSLEADAAISRLTPREFDILRLAVAGEPPARIAEQLHLSAKTVLNYLSAIRQKLEVHNDIGLMQLALRHGLVAAPGA</sequence>
<dbReference type="PROSITE" id="PS50110">
    <property type="entry name" value="RESPONSE_REGULATORY"/>
    <property type="match status" value="1"/>
</dbReference>
<dbReference type="InterPro" id="IPR058245">
    <property type="entry name" value="NreC/VraR/RcsB-like_REC"/>
</dbReference>
<dbReference type="Gene3D" id="3.40.50.2300">
    <property type="match status" value="1"/>
</dbReference>
<evidence type="ECO:0000259" key="5">
    <source>
        <dbReference type="PROSITE" id="PS50110"/>
    </source>
</evidence>
<evidence type="ECO:0000256" key="3">
    <source>
        <dbReference type="PROSITE-ProRule" id="PRU00169"/>
    </source>
</evidence>
<organism evidence="6 7">
    <name type="scientific">Rivihabitans pingtungensis</name>
    <dbReference type="NCBI Taxonomy" id="1054498"/>
    <lineage>
        <taxon>Bacteria</taxon>
        <taxon>Pseudomonadati</taxon>
        <taxon>Pseudomonadota</taxon>
        <taxon>Betaproteobacteria</taxon>
        <taxon>Neisseriales</taxon>
        <taxon>Aquaspirillaceae</taxon>
        <taxon>Rivihabitans</taxon>
    </lineage>
</organism>
<feature type="domain" description="HTH luxR-type" evidence="4">
    <location>
        <begin position="140"/>
        <end position="205"/>
    </location>
</feature>
<dbReference type="SUPFAM" id="SSF52172">
    <property type="entry name" value="CheY-like"/>
    <property type="match status" value="1"/>
</dbReference>
<dbReference type="SMART" id="SM00421">
    <property type="entry name" value="HTH_LUXR"/>
    <property type="match status" value="1"/>
</dbReference>
<dbReference type="CDD" id="cd06170">
    <property type="entry name" value="LuxR_C_like"/>
    <property type="match status" value="1"/>
</dbReference>
<dbReference type="GO" id="GO:0006355">
    <property type="term" value="P:regulation of DNA-templated transcription"/>
    <property type="evidence" value="ECO:0007669"/>
    <property type="project" value="InterPro"/>
</dbReference>
<dbReference type="PROSITE" id="PS50043">
    <property type="entry name" value="HTH_LUXR_2"/>
    <property type="match status" value="1"/>
</dbReference>
<dbReference type="CDD" id="cd17535">
    <property type="entry name" value="REC_NarL-like"/>
    <property type="match status" value="1"/>
</dbReference>
<evidence type="ECO:0000256" key="1">
    <source>
        <dbReference type="ARBA" id="ARBA00022553"/>
    </source>
</evidence>
<dbReference type="PRINTS" id="PR00038">
    <property type="entry name" value="HTHLUXR"/>
</dbReference>
<accession>A0A318KUZ0</accession>
<dbReference type="Pfam" id="PF00196">
    <property type="entry name" value="GerE"/>
    <property type="match status" value="1"/>
</dbReference>
<dbReference type="SMART" id="SM00448">
    <property type="entry name" value="REC"/>
    <property type="match status" value="1"/>
</dbReference>
<evidence type="ECO:0000259" key="4">
    <source>
        <dbReference type="PROSITE" id="PS50043"/>
    </source>
</evidence>
<dbReference type="EMBL" id="QJKI01000003">
    <property type="protein sequence ID" value="PXX80678.1"/>
    <property type="molecule type" value="Genomic_DNA"/>
</dbReference>
<keyword evidence="7" id="KW-1185">Reference proteome</keyword>
<name>A0A318KUZ0_9NEIS</name>
<dbReference type="RefSeq" id="WP_211309274.1">
    <property type="nucleotide sequence ID" value="NZ_DAIMVG010000146.1"/>
</dbReference>
<protein>
    <submittedName>
        <fullName evidence="6">LuxR family two component transcriptional regulator</fullName>
    </submittedName>
</protein>
<dbReference type="InterPro" id="IPR000792">
    <property type="entry name" value="Tscrpt_reg_LuxR_C"/>
</dbReference>